<sequence>MKSFKNFIIINGYKELNSKDSDIDILLRKSDFKRVEKLLKENFKNEKLVQIYHHDLYAKNCFLWNKEKKELLNLDIYGRLERRKVVFFNEDEIFETLRFYKKIPILSSEKEFIYYLIKKLDKNDFNEKVFNYLKELYFESEEKSIKVIKKFLKNEAVNIIKAFEKNNINLINREKILKEFDKNKKTNFFEKILNFFRIIKRIIRPTGISIAFLGPDGSGKSTIINELKKRQLPFRRIDYFHLKPLKRRNNDLQIVEEPHKYPPYSKIKSFVKLVYFVYQYNIGWIKNILPLKIRSSLIIFDRYYDDILADKKRYRISLGDFWIKFFRNFIPKPDLYFILVTEPEIVYNRKQEVSFEELKNQVKKYERLVDNKKYIKIDVNKKPEEIVNEIINILMEKMSERYK</sequence>
<proteinExistence type="predicted"/>
<organism evidence="4 5">
    <name type="scientific">Caminibacter pacificus</name>
    <dbReference type="NCBI Taxonomy" id="1424653"/>
    <lineage>
        <taxon>Bacteria</taxon>
        <taxon>Pseudomonadati</taxon>
        <taxon>Campylobacterota</taxon>
        <taxon>Epsilonproteobacteria</taxon>
        <taxon>Nautiliales</taxon>
        <taxon>Nautiliaceae</taxon>
        <taxon>Caminibacter</taxon>
    </lineage>
</organism>
<dbReference type="Proteomes" id="UP000272781">
    <property type="component" value="Unassembled WGS sequence"/>
</dbReference>
<dbReference type="AlphaFoldDB" id="A0AAJ4UXH0"/>
<evidence type="ECO:0000259" key="2">
    <source>
        <dbReference type="Pfam" id="PF02223"/>
    </source>
</evidence>
<dbReference type="Proteomes" id="UP000298805">
    <property type="component" value="Chromosome"/>
</dbReference>
<protein>
    <submittedName>
        <fullName evidence="4">Thymidylate kinase</fullName>
    </submittedName>
</protein>
<dbReference type="InterPro" id="IPR039430">
    <property type="entry name" value="Thymidylate_kin-like_dom"/>
</dbReference>
<name>A0AAJ4UXH0_9BACT</name>
<keyword evidence="4" id="KW-0808">Transferase</keyword>
<keyword evidence="1" id="KW-0175">Coiled coil</keyword>
<gene>
    <name evidence="3" type="ORF">C6V80_09715</name>
    <name evidence="4" type="ORF">EDC58_1647</name>
</gene>
<evidence type="ECO:0000313" key="6">
    <source>
        <dbReference type="Proteomes" id="UP000298805"/>
    </source>
</evidence>
<reference evidence="3" key="3">
    <citation type="submission" date="2019-06" db="EMBL/GenBank/DDBJ databases">
        <title>A comparative analysis of the Nautiliaceae.</title>
        <authorList>
            <person name="Grosche A."/>
            <person name="Smedile F."/>
            <person name="Vetriani C."/>
        </authorList>
    </citation>
    <scope>NUCLEOTIDE SEQUENCE</scope>
    <source>
        <strain evidence="3">TB6</strain>
    </source>
</reference>
<dbReference type="EMBL" id="RJVK01000004">
    <property type="protein sequence ID" value="ROR39149.1"/>
    <property type="molecule type" value="Genomic_DNA"/>
</dbReference>
<dbReference type="Pfam" id="PF02223">
    <property type="entry name" value="Thymidylate_kin"/>
    <property type="match status" value="1"/>
</dbReference>
<dbReference type="Gene3D" id="3.40.50.300">
    <property type="entry name" value="P-loop containing nucleotide triphosphate hydrolases"/>
    <property type="match status" value="1"/>
</dbReference>
<dbReference type="SUPFAM" id="SSF52540">
    <property type="entry name" value="P-loop containing nucleoside triphosphate hydrolases"/>
    <property type="match status" value="1"/>
</dbReference>
<feature type="domain" description="Thymidylate kinase-like" evidence="2">
    <location>
        <begin position="214"/>
        <end position="390"/>
    </location>
</feature>
<keyword evidence="4" id="KW-0418">Kinase</keyword>
<evidence type="ECO:0000313" key="4">
    <source>
        <dbReference type="EMBL" id="ROR39149.1"/>
    </source>
</evidence>
<evidence type="ECO:0000313" key="3">
    <source>
        <dbReference type="EMBL" id="QDD68117.1"/>
    </source>
</evidence>
<feature type="coiled-coil region" evidence="1">
    <location>
        <begin position="348"/>
        <end position="375"/>
    </location>
</feature>
<reference evidence="6" key="1">
    <citation type="submission" date="2018-03" db="EMBL/GenBank/DDBJ databases">
        <title>A comparative analysis of the Nautiliaceae.</title>
        <authorList>
            <person name="Grosche A."/>
            <person name="Smedile F."/>
            <person name="Vetriani C."/>
        </authorList>
    </citation>
    <scope>NUCLEOTIDE SEQUENCE [LARGE SCALE GENOMIC DNA]</scope>
    <source>
        <strain evidence="6">TB6</strain>
    </source>
</reference>
<accession>A0AAJ4UXH0</accession>
<reference evidence="4 5" key="2">
    <citation type="submission" date="2018-11" db="EMBL/GenBank/DDBJ databases">
        <title>Genomic Encyclopedia of Type Strains, Phase IV (KMG-IV): sequencing the most valuable type-strain genomes for metagenomic binning, comparative biology and taxonomic classification.</title>
        <authorList>
            <person name="Goeker M."/>
        </authorList>
    </citation>
    <scope>NUCLEOTIDE SEQUENCE [LARGE SCALE GENOMIC DNA]</scope>
    <source>
        <strain evidence="4 5">DSM 27783</strain>
    </source>
</reference>
<keyword evidence="6" id="KW-1185">Reference proteome</keyword>
<dbReference type="EMBL" id="CP027432">
    <property type="protein sequence ID" value="QDD68117.1"/>
    <property type="molecule type" value="Genomic_DNA"/>
</dbReference>
<evidence type="ECO:0000313" key="5">
    <source>
        <dbReference type="Proteomes" id="UP000272781"/>
    </source>
</evidence>
<dbReference type="InterPro" id="IPR027417">
    <property type="entry name" value="P-loop_NTPase"/>
</dbReference>
<dbReference type="RefSeq" id="WP_123353024.1">
    <property type="nucleotide sequence ID" value="NZ_CP027432.2"/>
</dbReference>
<evidence type="ECO:0000256" key="1">
    <source>
        <dbReference type="SAM" id="Coils"/>
    </source>
</evidence>
<dbReference type="GO" id="GO:0016301">
    <property type="term" value="F:kinase activity"/>
    <property type="evidence" value="ECO:0007669"/>
    <property type="project" value="UniProtKB-KW"/>
</dbReference>